<accession>A0A1X7SJU1</accession>
<evidence type="ECO:0000313" key="2">
    <source>
        <dbReference type="EnsemblMetazoa" id="Aqu2.1.02303_001"/>
    </source>
</evidence>
<evidence type="ECO:0000256" key="1">
    <source>
        <dbReference type="SAM" id="MobiDB-lite"/>
    </source>
</evidence>
<dbReference type="AlphaFoldDB" id="A0A1X7SJU1"/>
<proteinExistence type="predicted"/>
<name>A0A1X7SJU1_AMPQE</name>
<feature type="compositionally biased region" description="Polar residues" evidence="1">
    <location>
        <begin position="1"/>
        <end position="11"/>
    </location>
</feature>
<dbReference type="EnsemblMetazoa" id="Aqu2.1.02303_001">
    <property type="protein sequence ID" value="Aqu2.1.02303_001"/>
    <property type="gene ID" value="Aqu2.1.02303"/>
</dbReference>
<protein>
    <submittedName>
        <fullName evidence="2">Uncharacterized protein</fullName>
    </submittedName>
</protein>
<feature type="region of interest" description="Disordered" evidence="1">
    <location>
        <begin position="1"/>
        <end position="158"/>
    </location>
</feature>
<organism evidence="2">
    <name type="scientific">Amphimedon queenslandica</name>
    <name type="common">Sponge</name>
    <dbReference type="NCBI Taxonomy" id="400682"/>
    <lineage>
        <taxon>Eukaryota</taxon>
        <taxon>Metazoa</taxon>
        <taxon>Porifera</taxon>
        <taxon>Demospongiae</taxon>
        <taxon>Heteroscleromorpha</taxon>
        <taxon>Haplosclerida</taxon>
        <taxon>Niphatidae</taxon>
        <taxon>Amphimedon</taxon>
    </lineage>
</organism>
<feature type="compositionally biased region" description="Basic and acidic residues" evidence="1">
    <location>
        <begin position="142"/>
        <end position="151"/>
    </location>
</feature>
<dbReference type="InParanoid" id="A0A1X7SJU1"/>
<sequence>SPSQSTNSNELHANATKEAATGGTPSKEPIYSDLGVAPSTGTKPLPKTEAPSVNYADIESVRPKPKGPPVQSYDDVVVSASGTTVIGATGGDPPPIPDKKSKGATTTGQEGARNLPHHVNDDSYFSSAPPSRPPPLPPHASVEGRREEGRKSTVATYL</sequence>
<reference evidence="2" key="1">
    <citation type="submission" date="2017-05" db="UniProtKB">
        <authorList>
            <consortium name="EnsemblMetazoa"/>
        </authorList>
    </citation>
    <scope>IDENTIFICATION</scope>
</reference>